<evidence type="ECO:0000256" key="7">
    <source>
        <dbReference type="ARBA" id="ARBA00023136"/>
    </source>
</evidence>
<evidence type="ECO:0000313" key="11">
    <source>
        <dbReference type="Proteomes" id="UP000652153"/>
    </source>
</evidence>
<feature type="transmembrane region" description="Helical" evidence="8">
    <location>
        <begin position="252"/>
        <end position="278"/>
    </location>
</feature>
<accession>A0ABQ1ZB42</accession>
<keyword evidence="6 8" id="KW-1133">Transmembrane helix</keyword>
<feature type="domain" description="Major facilitator superfamily (MFS) profile" evidence="9">
    <location>
        <begin position="206"/>
        <end position="408"/>
    </location>
</feature>
<protein>
    <submittedName>
        <fullName evidence="10">MFS transporter</fullName>
    </submittedName>
</protein>
<dbReference type="SUPFAM" id="SSF103473">
    <property type="entry name" value="MFS general substrate transporter"/>
    <property type="match status" value="1"/>
</dbReference>
<feature type="transmembrane region" description="Helical" evidence="8">
    <location>
        <begin position="89"/>
        <end position="106"/>
    </location>
</feature>
<comment type="subcellular location">
    <subcellularLocation>
        <location evidence="1">Cell inner membrane</location>
        <topology evidence="1">Multi-pass membrane protein</topology>
    </subcellularLocation>
</comment>
<comment type="caution">
    <text evidence="10">The sequence shown here is derived from an EMBL/GenBank/DDBJ whole genome shotgun (WGS) entry which is preliminary data.</text>
</comment>
<feature type="transmembrane region" description="Helical" evidence="8">
    <location>
        <begin position="62"/>
        <end position="82"/>
    </location>
</feature>
<evidence type="ECO:0000256" key="3">
    <source>
        <dbReference type="ARBA" id="ARBA00022475"/>
    </source>
</evidence>
<feature type="transmembrane region" description="Helical" evidence="8">
    <location>
        <begin position="374"/>
        <end position="394"/>
    </location>
</feature>
<dbReference type="InterPro" id="IPR024989">
    <property type="entry name" value="MFS_assoc_dom"/>
</dbReference>
<dbReference type="PANTHER" id="PTHR23522">
    <property type="entry name" value="BLL5896 PROTEIN"/>
    <property type="match status" value="1"/>
</dbReference>
<feature type="transmembrane region" description="Helical" evidence="8">
    <location>
        <begin position="221"/>
        <end position="246"/>
    </location>
</feature>
<keyword evidence="5 8" id="KW-0812">Transmembrane</keyword>
<feature type="transmembrane region" description="Helical" evidence="8">
    <location>
        <begin position="21"/>
        <end position="42"/>
    </location>
</feature>
<dbReference type="PROSITE" id="PS50850">
    <property type="entry name" value="MFS"/>
    <property type="match status" value="1"/>
</dbReference>
<gene>
    <name evidence="10" type="ORF">GCM10008014_21390</name>
</gene>
<evidence type="ECO:0000256" key="6">
    <source>
        <dbReference type="ARBA" id="ARBA00022989"/>
    </source>
</evidence>
<dbReference type="Proteomes" id="UP000652153">
    <property type="component" value="Unassembled WGS sequence"/>
</dbReference>
<name>A0ABQ1ZB42_9BACL</name>
<evidence type="ECO:0000256" key="8">
    <source>
        <dbReference type="SAM" id="Phobius"/>
    </source>
</evidence>
<dbReference type="EMBL" id="BMFU01000002">
    <property type="protein sequence ID" value="GGH53555.1"/>
    <property type="molecule type" value="Genomic_DNA"/>
</dbReference>
<feature type="transmembrane region" description="Helical" evidence="8">
    <location>
        <begin position="347"/>
        <end position="368"/>
    </location>
</feature>
<keyword evidence="4" id="KW-0997">Cell inner membrane</keyword>
<evidence type="ECO:0000313" key="10">
    <source>
        <dbReference type="EMBL" id="GGH53555.1"/>
    </source>
</evidence>
<evidence type="ECO:0000256" key="5">
    <source>
        <dbReference type="ARBA" id="ARBA00022692"/>
    </source>
</evidence>
<dbReference type="PANTHER" id="PTHR23522:SF10">
    <property type="entry name" value="3-PHENYLPROPIONIC ACID TRANSPORTER-RELATED"/>
    <property type="match status" value="1"/>
</dbReference>
<dbReference type="RefSeq" id="WP_229729773.1">
    <property type="nucleotide sequence ID" value="NZ_BMFU01000002.1"/>
</dbReference>
<dbReference type="InterPro" id="IPR036259">
    <property type="entry name" value="MFS_trans_sf"/>
</dbReference>
<evidence type="ECO:0000256" key="2">
    <source>
        <dbReference type="ARBA" id="ARBA00022448"/>
    </source>
</evidence>
<sequence length="408" mass="44625">MRDRHMMADTKNRTADSSSEARRVLIKLQGLYLFMGLAGGIFNPYINPILVAQGFSSKDTGFIMAFGTLISIILQPVWGILVDKFRKTRLVLVISLMVPALLAYFYNIQVYIILILIYTLCTIFQVTQIPVADSYAVTAARAANTSYGMIRLFGSLGTGLGGFAAGMYLSQFSIHMLWLPFLFFNMLSAILAGTLPKQTSISSSSVTFSVGLARLLRNRTFLLFLTGCFLVNQTLTAFNSFFVISFQMAGGSVALTGTALLLASITNVPSMLAAAYVLRKWGHERTMLLAAGAYMLRWGIQWLWPTPEVMLGVQVLHGLSFGFFYIAAVEYVASVTGREMQATGQSLFNMVFAGLGGIVGNLLNGYLLDTGGPSVMYLSCTISAALGAVILYIVSRQAREQRRAYSLE</sequence>
<evidence type="ECO:0000259" key="9">
    <source>
        <dbReference type="PROSITE" id="PS50850"/>
    </source>
</evidence>
<dbReference type="Pfam" id="PF12832">
    <property type="entry name" value="MFS_1_like"/>
    <property type="match status" value="1"/>
</dbReference>
<evidence type="ECO:0000256" key="4">
    <source>
        <dbReference type="ARBA" id="ARBA00022519"/>
    </source>
</evidence>
<keyword evidence="3" id="KW-1003">Cell membrane</keyword>
<keyword evidence="11" id="KW-1185">Reference proteome</keyword>
<evidence type="ECO:0000256" key="1">
    <source>
        <dbReference type="ARBA" id="ARBA00004429"/>
    </source>
</evidence>
<feature type="transmembrane region" description="Helical" evidence="8">
    <location>
        <begin position="112"/>
        <end position="131"/>
    </location>
</feature>
<feature type="transmembrane region" description="Helical" evidence="8">
    <location>
        <begin position="316"/>
        <end position="335"/>
    </location>
</feature>
<keyword evidence="7 8" id="KW-0472">Membrane</keyword>
<proteinExistence type="predicted"/>
<dbReference type="InterPro" id="IPR020846">
    <property type="entry name" value="MFS_dom"/>
</dbReference>
<reference evidence="11" key="1">
    <citation type="journal article" date="2019" name="Int. J. Syst. Evol. Microbiol.">
        <title>The Global Catalogue of Microorganisms (GCM) 10K type strain sequencing project: providing services to taxonomists for standard genome sequencing and annotation.</title>
        <authorList>
            <consortium name="The Broad Institute Genomics Platform"/>
            <consortium name="The Broad Institute Genome Sequencing Center for Infectious Disease"/>
            <person name="Wu L."/>
            <person name="Ma J."/>
        </authorList>
    </citation>
    <scope>NUCLEOTIDE SEQUENCE [LARGE SCALE GENOMIC DNA]</scope>
    <source>
        <strain evidence="11">CGMCC 1.12770</strain>
    </source>
</reference>
<feature type="transmembrane region" description="Helical" evidence="8">
    <location>
        <begin position="152"/>
        <end position="170"/>
    </location>
</feature>
<organism evidence="10 11">
    <name type="scientific">Paenibacillus silvae</name>
    <dbReference type="NCBI Taxonomy" id="1325358"/>
    <lineage>
        <taxon>Bacteria</taxon>
        <taxon>Bacillati</taxon>
        <taxon>Bacillota</taxon>
        <taxon>Bacilli</taxon>
        <taxon>Bacillales</taxon>
        <taxon>Paenibacillaceae</taxon>
        <taxon>Paenibacillus</taxon>
    </lineage>
</organism>
<feature type="transmembrane region" description="Helical" evidence="8">
    <location>
        <begin position="176"/>
        <end position="195"/>
    </location>
</feature>
<keyword evidence="2" id="KW-0813">Transport</keyword>
<feature type="transmembrane region" description="Helical" evidence="8">
    <location>
        <begin position="287"/>
        <end position="304"/>
    </location>
</feature>
<dbReference type="Gene3D" id="1.20.1250.20">
    <property type="entry name" value="MFS general substrate transporter like domains"/>
    <property type="match status" value="2"/>
</dbReference>